<dbReference type="InterPro" id="IPR036028">
    <property type="entry name" value="SH3-like_dom_sf"/>
</dbReference>
<evidence type="ECO:0000313" key="18">
    <source>
        <dbReference type="Proteomes" id="UP000007879"/>
    </source>
</evidence>
<evidence type="ECO:0000313" key="17">
    <source>
        <dbReference type="EnsemblMetazoa" id="Aqu2.1.33944_001"/>
    </source>
</evidence>
<dbReference type="Pfam" id="PF04088">
    <property type="entry name" value="Peroxin-13_N"/>
    <property type="match status" value="1"/>
</dbReference>
<dbReference type="PRINTS" id="PR00452">
    <property type="entry name" value="SH3DOMAIN"/>
</dbReference>
<dbReference type="CDD" id="cd11864">
    <property type="entry name" value="SH3_PEX13_eumet"/>
    <property type="match status" value="1"/>
</dbReference>
<dbReference type="InterPro" id="IPR001452">
    <property type="entry name" value="SH3_domain"/>
</dbReference>
<dbReference type="SMART" id="SM00326">
    <property type="entry name" value="SH3"/>
    <property type="match status" value="1"/>
</dbReference>
<keyword evidence="7" id="KW-0811">Translocation</keyword>
<dbReference type="GO" id="GO:1990429">
    <property type="term" value="C:peroxisomal importomer complex"/>
    <property type="evidence" value="ECO:0007669"/>
    <property type="project" value="TreeGrafter"/>
</dbReference>
<evidence type="ECO:0000256" key="6">
    <source>
        <dbReference type="ARBA" id="ARBA00022989"/>
    </source>
</evidence>
<evidence type="ECO:0000256" key="9">
    <source>
        <dbReference type="ARBA" id="ARBA00023140"/>
    </source>
</evidence>
<keyword evidence="9" id="KW-0576">Peroxisome</keyword>
<keyword evidence="8 15" id="KW-0472">Membrane</keyword>
<dbReference type="PANTHER" id="PTHR19332">
    <property type="entry name" value="PEROXISOMAL MEMBRANE PROTEIN PEX13"/>
    <property type="match status" value="1"/>
</dbReference>
<evidence type="ECO:0000256" key="2">
    <source>
        <dbReference type="ARBA" id="ARBA00022443"/>
    </source>
</evidence>
<dbReference type="InterPro" id="IPR007223">
    <property type="entry name" value="Peroxin-13_N"/>
</dbReference>
<name>A0A1X7V2C0_AMPQE</name>
<evidence type="ECO:0000256" key="15">
    <source>
        <dbReference type="SAM" id="Phobius"/>
    </source>
</evidence>
<keyword evidence="6 15" id="KW-1133">Transmembrane helix</keyword>
<dbReference type="FunCoup" id="A0A1X7V2C0">
    <property type="interactions" value="285"/>
</dbReference>
<protein>
    <recommendedName>
        <fullName evidence="11">Peroxisomal membrane protein PEX13</fullName>
    </recommendedName>
    <alternativeName>
        <fullName evidence="10">Peroxin-13</fullName>
    </alternativeName>
</protein>
<evidence type="ECO:0000256" key="14">
    <source>
        <dbReference type="SAM" id="MobiDB-lite"/>
    </source>
</evidence>
<reference evidence="17" key="2">
    <citation type="submission" date="2017-05" db="UniProtKB">
        <authorList>
            <consortium name="EnsemblMetazoa"/>
        </authorList>
    </citation>
    <scope>IDENTIFICATION</scope>
</reference>
<evidence type="ECO:0000256" key="4">
    <source>
        <dbReference type="ARBA" id="ARBA00022692"/>
    </source>
</evidence>
<dbReference type="GO" id="GO:0016560">
    <property type="term" value="P:protein import into peroxisome matrix, docking"/>
    <property type="evidence" value="ECO:0007669"/>
    <property type="project" value="InterPro"/>
</dbReference>
<feature type="transmembrane region" description="Helical" evidence="15">
    <location>
        <begin position="233"/>
        <end position="254"/>
    </location>
</feature>
<evidence type="ECO:0000256" key="11">
    <source>
        <dbReference type="ARBA" id="ARBA00034535"/>
    </source>
</evidence>
<gene>
    <name evidence="17" type="primary">100633297</name>
</gene>
<evidence type="ECO:0000256" key="3">
    <source>
        <dbReference type="ARBA" id="ARBA00022448"/>
    </source>
</evidence>
<dbReference type="InterPro" id="IPR035463">
    <property type="entry name" value="Pex13"/>
</dbReference>
<feature type="compositionally biased region" description="Polar residues" evidence="14">
    <location>
        <begin position="12"/>
        <end position="21"/>
    </location>
</feature>
<evidence type="ECO:0000256" key="13">
    <source>
        <dbReference type="PROSITE-ProRule" id="PRU00192"/>
    </source>
</evidence>
<dbReference type="STRING" id="400682.A0A1X7V2C0"/>
<dbReference type="SUPFAM" id="SSF50044">
    <property type="entry name" value="SH3-domain"/>
    <property type="match status" value="1"/>
</dbReference>
<dbReference type="EnsemblMetazoa" id="Aqu2.1.33944_001">
    <property type="protein sequence ID" value="Aqu2.1.33944_001"/>
    <property type="gene ID" value="Aqu2.1.33944"/>
</dbReference>
<comment type="subcellular location">
    <subcellularLocation>
        <location evidence="12">Peroxisome membrane</location>
    </subcellularLocation>
</comment>
<dbReference type="EnsemblMetazoa" id="XM_011405124.2">
    <property type="protein sequence ID" value="XP_011403426.2"/>
    <property type="gene ID" value="LOC100633297"/>
</dbReference>
<reference evidence="18" key="1">
    <citation type="journal article" date="2010" name="Nature">
        <title>The Amphimedon queenslandica genome and the evolution of animal complexity.</title>
        <authorList>
            <person name="Srivastava M."/>
            <person name="Simakov O."/>
            <person name="Chapman J."/>
            <person name="Fahey B."/>
            <person name="Gauthier M.E."/>
            <person name="Mitros T."/>
            <person name="Richards G.S."/>
            <person name="Conaco C."/>
            <person name="Dacre M."/>
            <person name="Hellsten U."/>
            <person name="Larroux C."/>
            <person name="Putnam N.H."/>
            <person name="Stanke M."/>
            <person name="Adamska M."/>
            <person name="Darling A."/>
            <person name="Degnan S.M."/>
            <person name="Oakley T.H."/>
            <person name="Plachetzki D.C."/>
            <person name="Zhai Y."/>
            <person name="Adamski M."/>
            <person name="Calcino A."/>
            <person name="Cummins S.F."/>
            <person name="Goodstein D.M."/>
            <person name="Harris C."/>
            <person name="Jackson D.J."/>
            <person name="Leys S.P."/>
            <person name="Shu S."/>
            <person name="Woodcroft B.J."/>
            <person name="Vervoort M."/>
            <person name="Kosik K.S."/>
            <person name="Manning G."/>
            <person name="Degnan B.M."/>
            <person name="Rokhsar D.S."/>
        </authorList>
    </citation>
    <scope>NUCLEOTIDE SEQUENCE [LARGE SCALE GENOMIC DNA]</scope>
</reference>
<dbReference type="Pfam" id="PF14604">
    <property type="entry name" value="SH3_9"/>
    <property type="match status" value="1"/>
</dbReference>
<evidence type="ECO:0000256" key="1">
    <source>
        <dbReference type="ARBA" id="ARBA00006033"/>
    </source>
</evidence>
<dbReference type="KEGG" id="aqu:100633297"/>
<evidence type="ECO:0000256" key="10">
    <source>
        <dbReference type="ARBA" id="ARBA00029693"/>
    </source>
</evidence>
<sequence length="355" mass="39115">MATPLKPWERGGSSSFPANNGGQRGEERKREAQASSSSPVKPVVPPRPQSNALTTLNGATGYGTSPYLSNSYYTPTYPYGGGYGNMYSGYSGYGGYRPYGMYGTAGANTYGMYSNNNEESVMMRRAEERTRSAFQSVESVVGAFASVTMMLESTYFAVQSCFRALLGVAQHFSRLKNQIWSILSAITLLRRLQHFLRRLLAILRLRAYNQSDELWSDISHSQSAEGPSQSPRLWPVVMFFTVIVGVPWLLWRLLVSAVEDNSSSIDSWSPQGTIARALYDFNAERQNELSVAAGDELVIAPASLQPQATGWILVGRNRRSGLIPSNYIEILPDNSGRVSRQYATPPKPALSPSED</sequence>
<proteinExistence type="inferred from homology"/>
<dbReference type="InParanoid" id="A0A1X7V2C0"/>
<keyword evidence="4 15" id="KW-0812">Transmembrane</keyword>
<dbReference type="Proteomes" id="UP000007879">
    <property type="component" value="Unassembled WGS sequence"/>
</dbReference>
<feature type="region of interest" description="Disordered" evidence="14">
    <location>
        <begin position="1"/>
        <end position="59"/>
    </location>
</feature>
<evidence type="ECO:0000259" key="16">
    <source>
        <dbReference type="PROSITE" id="PS50002"/>
    </source>
</evidence>
<organism evidence="17">
    <name type="scientific">Amphimedon queenslandica</name>
    <name type="common">Sponge</name>
    <dbReference type="NCBI Taxonomy" id="400682"/>
    <lineage>
        <taxon>Eukaryota</taxon>
        <taxon>Metazoa</taxon>
        <taxon>Porifera</taxon>
        <taxon>Demospongiae</taxon>
        <taxon>Heteroscleromorpha</taxon>
        <taxon>Haplosclerida</taxon>
        <taxon>Niphatidae</taxon>
        <taxon>Amphimedon</taxon>
    </lineage>
</organism>
<evidence type="ECO:0000256" key="8">
    <source>
        <dbReference type="ARBA" id="ARBA00023136"/>
    </source>
</evidence>
<dbReference type="eggNOG" id="KOG3875">
    <property type="taxonomic scope" value="Eukaryota"/>
</dbReference>
<evidence type="ECO:0000256" key="7">
    <source>
        <dbReference type="ARBA" id="ARBA00023010"/>
    </source>
</evidence>
<dbReference type="PROSITE" id="PS50002">
    <property type="entry name" value="SH3"/>
    <property type="match status" value="1"/>
</dbReference>
<keyword evidence="3" id="KW-0813">Transport</keyword>
<dbReference type="Gene3D" id="2.30.30.40">
    <property type="entry name" value="SH3 Domains"/>
    <property type="match status" value="1"/>
</dbReference>
<comment type="similarity">
    <text evidence="1">Belongs to the peroxin-13 family.</text>
</comment>
<accession>A0A1X7V2C0</accession>
<evidence type="ECO:0000256" key="12">
    <source>
        <dbReference type="ARBA" id="ARBA00046271"/>
    </source>
</evidence>
<dbReference type="AlphaFoldDB" id="A0A1X7V2C0"/>
<dbReference type="PANTHER" id="PTHR19332:SF1">
    <property type="entry name" value="PEROXISOMAL MEMBRANE PROTEIN PEX13"/>
    <property type="match status" value="1"/>
</dbReference>
<feature type="domain" description="SH3" evidence="16">
    <location>
        <begin position="270"/>
        <end position="333"/>
    </location>
</feature>
<evidence type="ECO:0000256" key="5">
    <source>
        <dbReference type="ARBA" id="ARBA00022927"/>
    </source>
</evidence>
<keyword evidence="2 13" id="KW-0728">SH3 domain</keyword>
<keyword evidence="18" id="KW-1185">Reference proteome</keyword>
<keyword evidence="5" id="KW-0653">Protein transport</keyword>
<dbReference type="OrthoDB" id="10037838at2759"/>
<dbReference type="GO" id="GO:0005778">
    <property type="term" value="C:peroxisomal membrane"/>
    <property type="evidence" value="ECO:0007669"/>
    <property type="project" value="UniProtKB-SubCell"/>
</dbReference>